<proteinExistence type="predicted"/>
<reference evidence="1 2" key="1">
    <citation type="submission" date="2021-03" db="EMBL/GenBank/DDBJ databases">
        <title>Sequencing the genomes of 1000 actinobacteria strains.</title>
        <authorList>
            <person name="Klenk H.-P."/>
        </authorList>
    </citation>
    <scope>NUCLEOTIDE SEQUENCE [LARGE SCALE GENOMIC DNA]</scope>
    <source>
        <strain evidence="1 2">DSM 14564</strain>
    </source>
</reference>
<protein>
    <submittedName>
        <fullName evidence="1">Chloramphenicol 3-O-phosphotransferase</fullName>
    </submittedName>
</protein>
<sequence>MVPQPAPPPLVLIAGPIAAGKSTVSRRLAEELRATGKQLALVELDAIADMARPALPDWAYAHRIFAAVTGQWLGTGLDLVIAESVSDRAELADLLRHVPAGTPVLTVVVTCPVEVALERALADPTRGISRERDFLHDVHARWADEMPLISADLVLDTATMNLGDGVQRIRAALGMPSAAL</sequence>
<gene>
    <name evidence="1" type="ORF">JOF44_002785</name>
</gene>
<accession>A0ABS4YM55</accession>
<dbReference type="RefSeq" id="WP_209892603.1">
    <property type="nucleotide sequence ID" value="NZ_BAAAJV010000046.1"/>
</dbReference>
<organism evidence="1 2">
    <name type="scientific">Brachybacterium fresconis</name>
    <dbReference type="NCBI Taxonomy" id="173363"/>
    <lineage>
        <taxon>Bacteria</taxon>
        <taxon>Bacillati</taxon>
        <taxon>Actinomycetota</taxon>
        <taxon>Actinomycetes</taxon>
        <taxon>Micrococcales</taxon>
        <taxon>Dermabacteraceae</taxon>
        <taxon>Brachybacterium</taxon>
    </lineage>
</organism>
<dbReference type="InterPro" id="IPR027417">
    <property type="entry name" value="P-loop_NTPase"/>
</dbReference>
<dbReference type="Pfam" id="PF13671">
    <property type="entry name" value="AAA_33"/>
    <property type="match status" value="1"/>
</dbReference>
<name>A0ABS4YM55_9MICO</name>
<evidence type="ECO:0000313" key="2">
    <source>
        <dbReference type="Proteomes" id="UP000698222"/>
    </source>
</evidence>
<dbReference type="SUPFAM" id="SSF52540">
    <property type="entry name" value="P-loop containing nucleoside triphosphate hydrolases"/>
    <property type="match status" value="1"/>
</dbReference>
<dbReference type="Proteomes" id="UP000698222">
    <property type="component" value="Unassembled WGS sequence"/>
</dbReference>
<evidence type="ECO:0000313" key="1">
    <source>
        <dbReference type="EMBL" id="MBP2409882.1"/>
    </source>
</evidence>
<dbReference type="EMBL" id="JAGIOC010000001">
    <property type="protein sequence ID" value="MBP2409882.1"/>
    <property type="molecule type" value="Genomic_DNA"/>
</dbReference>
<keyword evidence="2" id="KW-1185">Reference proteome</keyword>
<comment type="caution">
    <text evidence="1">The sequence shown here is derived from an EMBL/GenBank/DDBJ whole genome shotgun (WGS) entry which is preliminary data.</text>
</comment>
<dbReference type="Gene3D" id="3.40.50.300">
    <property type="entry name" value="P-loop containing nucleotide triphosphate hydrolases"/>
    <property type="match status" value="1"/>
</dbReference>